<keyword evidence="3" id="KW-1185">Reference proteome</keyword>
<accession>A0A3M7RGA8</accession>
<dbReference type="Proteomes" id="UP000276133">
    <property type="component" value="Unassembled WGS sequence"/>
</dbReference>
<comment type="caution">
    <text evidence="2">The sequence shown here is derived from an EMBL/GenBank/DDBJ whole genome shotgun (WGS) entry which is preliminary data.</text>
</comment>
<keyword evidence="1" id="KW-0732">Signal</keyword>
<organism evidence="2 3">
    <name type="scientific">Brachionus plicatilis</name>
    <name type="common">Marine rotifer</name>
    <name type="synonym">Brachionus muelleri</name>
    <dbReference type="NCBI Taxonomy" id="10195"/>
    <lineage>
        <taxon>Eukaryota</taxon>
        <taxon>Metazoa</taxon>
        <taxon>Spiralia</taxon>
        <taxon>Gnathifera</taxon>
        <taxon>Rotifera</taxon>
        <taxon>Eurotatoria</taxon>
        <taxon>Monogononta</taxon>
        <taxon>Pseudotrocha</taxon>
        <taxon>Ploima</taxon>
        <taxon>Brachionidae</taxon>
        <taxon>Brachionus</taxon>
    </lineage>
</organism>
<evidence type="ECO:0000313" key="2">
    <source>
        <dbReference type="EMBL" id="RNA22623.1"/>
    </source>
</evidence>
<feature type="chain" id="PRO_5018188349" evidence="1">
    <location>
        <begin position="19"/>
        <end position="128"/>
    </location>
</feature>
<protein>
    <submittedName>
        <fullName evidence="2">Uncharacterized protein</fullName>
    </submittedName>
</protein>
<dbReference type="EMBL" id="REGN01003423">
    <property type="protein sequence ID" value="RNA22623.1"/>
    <property type="molecule type" value="Genomic_DNA"/>
</dbReference>
<evidence type="ECO:0000313" key="3">
    <source>
        <dbReference type="Proteomes" id="UP000276133"/>
    </source>
</evidence>
<feature type="signal peptide" evidence="1">
    <location>
        <begin position="1"/>
        <end position="18"/>
    </location>
</feature>
<name>A0A3M7RGA8_BRAPC</name>
<proteinExistence type="predicted"/>
<gene>
    <name evidence="2" type="ORF">BpHYR1_002565</name>
</gene>
<evidence type="ECO:0000256" key="1">
    <source>
        <dbReference type="SAM" id="SignalP"/>
    </source>
</evidence>
<reference evidence="2 3" key="1">
    <citation type="journal article" date="2018" name="Sci. Rep.">
        <title>Genomic signatures of local adaptation to the degree of environmental predictability in rotifers.</title>
        <authorList>
            <person name="Franch-Gras L."/>
            <person name="Hahn C."/>
            <person name="Garcia-Roger E.M."/>
            <person name="Carmona M.J."/>
            <person name="Serra M."/>
            <person name="Gomez A."/>
        </authorList>
    </citation>
    <scope>NUCLEOTIDE SEQUENCE [LARGE SCALE GENOMIC DNA]</scope>
    <source>
        <strain evidence="2">HYR1</strain>
    </source>
</reference>
<dbReference type="AlphaFoldDB" id="A0A3M7RGA8"/>
<sequence>MSFSFIPIGLVLSSLVNSTVQFSNLLHKFIWLSLSIVAELRKCFSRRFISVFMHQTIYSLGLKLFQKIEFFLQVPLILKHRILSDYFFDIKNSIYFEKNFQNKNKFILLQKISSLKLCVSIAYLKAEF</sequence>